<reference evidence="1 2" key="1">
    <citation type="journal article" date="2019" name="Int. J. Syst. Evol. Microbiol.">
        <title>The Global Catalogue of Microorganisms (GCM) 10K type strain sequencing project: providing services to taxonomists for standard genome sequencing and annotation.</title>
        <authorList>
            <consortium name="The Broad Institute Genomics Platform"/>
            <consortium name="The Broad Institute Genome Sequencing Center for Infectious Disease"/>
            <person name="Wu L."/>
            <person name="Ma J."/>
        </authorList>
    </citation>
    <scope>NUCLEOTIDE SEQUENCE [LARGE SCALE GENOMIC DNA]</scope>
    <source>
        <strain evidence="1 2">JCM 13022</strain>
    </source>
</reference>
<organism evidence="1 2">
    <name type="scientific">Prauserella alba</name>
    <dbReference type="NCBI Taxonomy" id="176898"/>
    <lineage>
        <taxon>Bacteria</taxon>
        <taxon>Bacillati</taxon>
        <taxon>Actinomycetota</taxon>
        <taxon>Actinomycetes</taxon>
        <taxon>Pseudonocardiales</taxon>
        <taxon>Pseudonocardiaceae</taxon>
        <taxon>Prauserella</taxon>
    </lineage>
</organism>
<dbReference type="Proteomes" id="UP001500467">
    <property type="component" value="Unassembled WGS sequence"/>
</dbReference>
<comment type="caution">
    <text evidence="1">The sequence shown here is derived from an EMBL/GenBank/DDBJ whole genome shotgun (WGS) entry which is preliminary data.</text>
</comment>
<evidence type="ECO:0000313" key="2">
    <source>
        <dbReference type="Proteomes" id="UP001500467"/>
    </source>
</evidence>
<dbReference type="EMBL" id="BAAALM010000010">
    <property type="protein sequence ID" value="GAA1208823.1"/>
    <property type="molecule type" value="Genomic_DNA"/>
</dbReference>
<protein>
    <recommendedName>
        <fullName evidence="3">KOW motif-containing protein</fullName>
    </recommendedName>
</protein>
<sequence>MSLDYIRRHYGVPAKRGSRVVVDGLPGTITGFRDQYLLVRLDHEPRRLQLAHATWHLQYPPTTELEN</sequence>
<evidence type="ECO:0008006" key="3">
    <source>
        <dbReference type="Google" id="ProtNLM"/>
    </source>
</evidence>
<gene>
    <name evidence="1" type="ORF">GCM10009675_30970</name>
</gene>
<proteinExistence type="predicted"/>
<accession>A0ABN1VFB3</accession>
<name>A0ABN1VFB3_9PSEU</name>
<evidence type="ECO:0000313" key="1">
    <source>
        <dbReference type="EMBL" id="GAA1208823.1"/>
    </source>
</evidence>
<keyword evidence="2" id="KW-1185">Reference proteome</keyword>
<dbReference type="RefSeq" id="WP_253853983.1">
    <property type="nucleotide sequence ID" value="NZ_BAAALM010000010.1"/>
</dbReference>